<feature type="transmembrane region" description="Helical" evidence="1">
    <location>
        <begin position="98"/>
        <end position="117"/>
    </location>
</feature>
<evidence type="ECO:0000256" key="1">
    <source>
        <dbReference type="SAM" id="Phobius"/>
    </source>
</evidence>
<proteinExistence type="predicted"/>
<gene>
    <name evidence="2" type="ORF">GCM10025868_17020</name>
</gene>
<evidence type="ECO:0000313" key="3">
    <source>
        <dbReference type="Proteomes" id="UP001157017"/>
    </source>
</evidence>
<name>A0ABQ6JF81_9ACTN</name>
<keyword evidence="1" id="KW-1133">Transmembrane helix</keyword>
<keyword evidence="3" id="KW-1185">Reference proteome</keyword>
<evidence type="ECO:0000313" key="2">
    <source>
        <dbReference type="EMBL" id="GMA86452.1"/>
    </source>
</evidence>
<feature type="transmembrane region" description="Helical" evidence="1">
    <location>
        <begin position="24"/>
        <end position="44"/>
    </location>
</feature>
<accession>A0ABQ6JF81</accession>
<reference evidence="3" key="1">
    <citation type="journal article" date="2019" name="Int. J. Syst. Evol. Microbiol.">
        <title>The Global Catalogue of Microorganisms (GCM) 10K type strain sequencing project: providing services to taxonomists for standard genome sequencing and annotation.</title>
        <authorList>
            <consortium name="The Broad Institute Genomics Platform"/>
            <consortium name="The Broad Institute Genome Sequencing Center for Infectious Disease"/>
            <person name="Wu L."/>
            <person name="Ma J."/>
        </authorList>
    </citation>
    <scope>NUCLEOTIDE SEQUENCE [LARGE SCALE GENOMIC DNA]</scope>
    <source>
        <strain evidence="3">NBRC 108730</strain>
    </source>
</reference>
<dbReference type="Proteomes" id="UP001157017">
    <property type="component" value="Unassembled WGS sequence"/>
</dbReference>
<evidence type="ECO:0008006" key="4">
    <source>
        <dbReference type="Google" id="ProtNLM"/>
    </source>
</evidence>
<comment type="caution">
    <text evidence="2">The sequence shown here is derived from an EMBL/GenBank/DDBJ whole genome shotgun (WGS) entry which is preliminary data.</text>
</comment>
<sequence length="227" mass="24546">MDVTRSAHLPRVCGVRTDRGLDRFVTFLDAVVAIALTLLVLPLVDVAAEAREADSLLDVLSDHLPEPRLVPARLRRHLADVAGAPPALRVGRPLRPRLAANLVWVFVIVVLPFPTALIPTLDADRSGLAAFYIGSILLALVAESWTAVHLVRTPDLQRVVPDPTAEPDVPLTALRDGTVISTAWVAVGLVLVLLVPAASYRPLLLLLLSGPTERLLTVLRRRRARAA</sequence>
<keyword evidence="1" id="KW-0472">Membrane</keyword>
<dbReference type="EMBL" id="BSUZ01000001">
    <property type="protein sequence ID" value="GMA86452.1"/>
    <property type="molecule type" value="Genomic_DNA"/>
</dbReference>
<feature type="transmembrane region" description="Helical" evidence="1">
    <location>
        <begin position="129"/>
        <end position="148"/>
    </location>
</feature>
<keyword evidence="1" id="KW-0812">Transmembrane</keyword>
<protein>
    <recommendedName>
        <fullName evidence="4">DUF1211 domain-containing protein</fullName>
    </recommendedName>
</protein>
<organism evidence="2 3">
    <name type="scientific">Angustibacter aerolatus</name>
    <dbReference type="NCBI Taxonomy" id="1162965"/>
    <lineage>
        <taxon>Bacteria</taxon>
        <taxon>Bacillati</taxon>
        <taxon>Actinomycetota</taxon>
        <taxon>Actinomycetes</taxon>
        <taxon>Kineosporiales</taxon>
        <taxon>Kineosporiaceae</taxon>
    </lineage>
</organism>
<feature type="transmembrane region" description="Helical" evidence="1">
    <location>
        <begin position="179"/>
        <end position="200"/>
    </location>
</feature>